<keyword evidence="9 10" id="KW-0472">Membrane</keyword>
<dbReference type="SMART" id="SM00382">
    <property type="entry name" value="AAA"/>
    <property type="match status" value="2"/>
</dbReference>
<feature type="transmembrane region" description="Helical" evidence="10">
    <location>
        <begin position="160"/>
        <end position="181"/>
    </location>
</feature>
<dbReference type="PROSITE" id="PS50893">
    <property type="entry name" value="ABC_TRANSPORTER_2"/>
    <property type="match status" value="2"/>
</dbReference>
<dbReference type="CDD" id="cd03244">
    <property type="entry name" value="ABCC_MRP_domain2"/>
    <property type="match status" value="1"/>
</dbReference>
<feature type="non-terminal residue" evidence="13">
    <location>
        <position position="1"/>
    </location>
</feature>
<dbReference type="InterPro" id="IPR027417">
    <property type="entry name" value="P-loop_NTPase"/>
</dbReference>
<dbReference type="FunFam" id="3.40.50.300:FF:000163">
    <property type="entry name" value="Multidrug resistance-associated protein member 4"/>
    <property type="match status" value="1"/>
</dbReference>
<proteinExistence type="inferred from homology"/>
<dbReference type="AlphaFoldDB" id="A0A7R9KRW8"/>
<dbReference type="SUPFAM" id="SSF90123">
    <property type="entry name" value="ABC transporter transmembrane region"/>
    <property type="match status" value="2"/>
</dbReference>
<dbReference type="Pfam" id="PF00664">
    <property type="entry name" value="ABC_membrane"/>
    <property type="match status" value="3"/>
</dbReference>
<protein>
    <submittedName>
        <fullName evidence="13">Uncharacterized protein</fullName>
    </submittedName>
</protein>
<feature type="domain" description="ABC transporter" evidence="11">
    <location>
        <begin position="267"/>
        <end position="490"/>
    </location>
</feature>
<feature type="domain" description="ABC transmembrane type-1" evidence="12">
    <location>
        <begin position="18"/>
        <end position="205"/>
    </location>
</feature>
<sequence length="1113" mass="123432">YQQALFALEYTQHKTLAMRLNHTSLGKTPVGQILNIMSNDVNRFDEFAFTVQALFVAPIQSVLIIYLLWEHLAYACLSGLAVILLFIPFQGLMGRMFQTVRRKTAHLTDTRIRLMNEIIAGMRVIKMYAWEMPFQHLVVDAREQEVQRIRHSSLLKAVNLSLYFVTSRLILFACFVTYVYMGGQLSARAVFVTMAFFNILRTSLTKYFPQAVASMAEMMVAVRRIQDFLLLEEYKKLNDKSMSEAIDGNEEEIPMDEMIVADEDIGVSMNEMTVRWNNDMTEPTLRDISLSVKPGELLVVIGAVGSGKTSLLMSILNELSLVSGRVVVRGRVSYAPQESWAFIASVRQNILFGSQYNEEKYNRVVKACALDRDFALFPYGDRTLVGERGVSLSGGQKARISLARALYHSADIYLLDDPLSAVDTHVAKHLFRKACVEYLKDKCRVLVTHQIQFAKEADKILILSEGRPVAFGSYQELLDRGVSLETYIADNMKILDPKNHNNSAGGRHRTQSYSPSMVSSGAGSIAGCGGGSEPEPIHTVGVTIDETDVGPEVAAEAKQTGGIESGLYWEYTRAGGGPALIFTTFSSIIISQALYNGSDFWLTIWTNNTRNTIGAATNTTFYVMIYSALIGGLFITSLVRTTTFFVMCTKASITLHNRIFLSVLRAPSHVFDSQPIGRILNRFTKDTGIVDELLPSTAFDLQMLTIMFPKNIYCMPYPTARSPIYSHVNTSLSGLTSVRTFGAERAFERQFDDHLNDNTGAYFLFICTGRAFAILMDWICILYIIAVTAFVMAYPDVMDGGGVGLVISSAITLTGLTQYGVKCSADLESYMTAVERMLEYSRIKPEAALESTPDRKPPPDWPQTGDIEFNDMSLQYADCPHKVLNGLNVSIKGGEKVGVVGRTGAGKSSLIAALFRLTEPEGQILIDGVDIGCIGLHDLRSRVSIIPQEPVLFTGSVRKNLDPFGDHRDEDLWAALAEVQLRDVVQAMSGQLDGQVSEGGANMSVGQRQLVCLARAILRDNRILVLDEATANVDHRLLWTPIVDRNNKTNMYMQNNYANYSNQGWLQLSQERSVSSSESLIVMSGITVGLTPPQIRIATTTNSRIANNCVMII</sequence>
<evidence type="ECO:0000256" key="7">
    <source>
        <dbReference type="ARBA" id="ARBA00022840"/>
    </source>
</evidence>
<keyword evidence="5" id="KW-0677">Repeat</keyword>
<evidence type="ECO:0000313" key="14">
    <source>
        <dbReference type="Proteomes" id="UP000759131"/>
    </source>
</evidence>
<keyword evidence="7" id="KW-0067">ATP-binding</keyword>
<feature type="transmembrane region" description="Helical" evidence="10">
    <location>
        <begin position="621"/>
        <end position="648"/>
    </location>
</feature>
<evidence type="ECO:0000256" key="8">
    <source>
        <dbReference type="ARBA" id="ARBA00022989"/>
    </source>
</evidence>
<comment type="similarity">
    <text evidence="2">Belongs to the ABC transporter superfamily. ABCC family. Conjugate transporter (TC 3.A.1.208) subfamily.</text>
</comment>
<evidence type="ECO:0000256" key="3">
    <source>
        <dbReference type="ARBA" id="ARBA00022448"/>
    </source>
</evidence>
<keyword evidence="4 10" id="KW-0812">Transmembrane</keyword>
<feature type="transmembrane region" description="Helical" evidence="10">
    <location>
        <begin position="72"/>
        <end position="93"/>
    </location>
</feature>
<dbReference type="GO" id="GO:0016887">
    <property type="term" value="F:ATP hydrolysis activity"/>
    <property type="evidence" value="ECO:0007669"/>
    <property type="project" value="InterPro"/>
</dbReference>
<keyword evidence="8 10" id="KW-1133">Transmembrane helix</keyword>
<dbReference type="GO" id="GO:0005524">
    <property type="term" value="F:ATP binding"/>
    <property type="evidence" value="ECO:0007669"/>
    <property type="project" value="UniProtKB-KW"/>
</dbReference>
<dbReference type="SUPFAM" id="SSF52540">
    <property type="entry name" value="P-loop containing nucleoside triphosphate hydrolases"/>
    <property type="match status" value="2"/>
</dbReference>
<feature type="transmembrane region" description="Helical" evidence="10">
    <location>
        <begin position="47"/>
        <end position="66"/>
    </location>
</feature>
<dbReference type="InterPro" id="IPR036640">
    <property type="entry name" value="ABC1_TM_sf"/>
</dbReference>
<accession>A0A7R9KRW8</accession>
<dbReference type="PANTHER" id="PTHR24223">
    <property type="entry name" value="ATP-BINDING CASSETTE SUB-FAMILY C"/>
    <property type="match status" value="1"/>
</dbReference>
<dbReference type="InterPro" id="IPR050173">
    <property type="entry name" value="ABC_transporter_C-like"/>
</dbReference>
<feature type="transmembrane region" description="Helical" evidence="10">
    <location>
        <begin position="772"/>
        <end position="794"/>
    </location>
</feature>
<dbReference type="GO" id="GO:0140359">
    <property type="term" value="F:ABC-type transporter activity"/>
    <property type="evidence" value="ECO:0007669"/>
    <property type="project" value="InterPro"/>
</dbReference>
<dbReference type="CDD" id="cd03250">
    <property type="entry name" value="ABCC_MRP_domain1"/>
    <property type="match status" value="1"/>
</dbReference>
<dbReference type="PROSITE" id="PS00211">
    <property type="entry name" value="ABC_TRANSPORTER_1"/>
    <property type="match status" value="2"/>
</dbReference>
<evidence type="ECO:0000256" key="2">
    <source>
        <dbReference type="ARBA" id="ARBA00009726"/>
    </source>
</evidence>
<dbReference type="FunFam" id="3.40.50.300:FF:000973">
    <property type="entry name" value="Multidrug resistance-associated protein 4"/>
    <property type="match status" value="1"/>
</dbReference>
<dbReference type="OrthoDB" id="6510208at2759"/>
<dbReference type="GO" id="GO:0016020">
    <property type="term" value="C:membrane"/>
    <property type="evidence" value="ECO:0007669"/>
    <property type="project" value="UniProtKB-SubCell"/>
</dbReference>
<dbReference type="InterPro" id="IPR003593">
    <property type="entry name" value="AAA+_ATPase"/>
</dbReference>
<reference evidence="13" key="1">
    <citation type="submission" date="2020-11" db="EMBL/GenBank/DDBJ databases">
        <authorList>
            <person name="Tran Van P."/>
        </authorList>
    </citation>
    <scope>NUCLEOTIDE SEQUENCE</scope>
</reference>
<keyword evidence="14" id="KW-1185">Reference proteome</keyword>
<evidence type="ECO:0000259" key="12">
    <source>
        <dbReference type="PROSITE" id="PS50929"/>
    </source>
</evidence>
<dbReference type="PANTHER" id="PTHR24223:SF456">
    <property type="entry name" value="MULTIDRUG RESISTANCE-ASSOCIATED PROTEIN LETHAL(2)03659"/>
    <property type="match status" value="1"/>
</dbReference>
<evidence type="ECO:0000259" key="11">
    <source>
        <dbReference type="PROSITE" id="PS50893"/>
    </source>
</evidence>
<feature type="domain" description="ABC transmembrane type-1" evidence="12">
    <location>
        <begin position="579"/>
        <end position="815"/>
    </location>
</feature>
<evidence type="ECO:0000256" key="5">
    <source>
        <dbReference type="ARBA" id="ARBA00022737"/>
    </source>
</evidence>
<dbReference type="Gene3D" id="3.40.50.300">
    <property type="entry name" value="P-loop containing nucleotide triphosphate hydrolases"/>
    <property type="match status" value="2"/>
</dbReference>
<gene>
    <name evidence="13" type="ORF">OSB1V03_LOCUS8681</name>
</gene>
<name>A0A7R9KRW8_9ACAR</name>
<comment type="subcellular location">
    <subcellularLocation>
        <location evidence="1">Membrane</location>
        <topology evidence="1">Multi-pass membrane protein</topology>
    </subcellularLocation>
</comment>
<evidence type="ECO:0000256" key="6">
    <source>
        <dbReference type="ARBA" id="ARBA00022741"/>
    </source>
</evidence>
<feature type="domain" description="ABC transporter" evidence="11">
    <location>
        <begin position="867"/>
        <end position="1109"/>
    </location>
</feature>
<keyword evidence="6" id="KW-0547">Nucleotide-binding</keyword>
<evidence type="ECO:0000256" key="1">
    <source>
        <dbReference type="ARBA" id="ARBA00004141"/>
    </source>
</evidence>
<keyword evidence="3" id="KW-0813">Transport</keyword>
<dbReference type="EMBL" id="CAJPIZ010005523">
    <property type="protein sequence ID" value="CAG2108689.1"/>
    <property type="molecule type" value="Genomic_DNA"/>
</dbReference>
<dbReference type="Proteomes" id="UP000759131">
    <property type="component" value="Unassembled WGS sequence"/>
</dbReference>
<evidence type="ECO:0000313" key="13">
    <source>
        <dbReference type="EMBL" id="CAD7628259.1"/>
    </source>
</evidence>
<dbReference type="EMBL" id="OC860098">
    <property type="protein sequence ID" value="CAD7628259.1"/>
    <property type="molecule type" value="Genomic_DNA"/>
</dbReference>
<organism evidence="13">
    <name type="scientific">Medioppia subpectinata</name>
    <dbReference type="NCBI Taxonomy" id="1979941"/>
    <lineage>
        <taxon>Eukaryota</taxon>
        <taxon>Metazoa</taxon>
        <taxon>Ecdysozoa</taxon>
        <taxon>Arthropoda</taxon>
        <taxon>Chelicerata</taxon>
        <taxon>Arachnida</taxon>
        <taxon>Acari</taxon>
        <taxon>Acariformes</taxon>
        <taxon>Sarcoptiformes</taxon>
        <taxon>Oribatida</taxon>
        <taxon>Brachypylina</taxon>
        <taxon>Oppioidea</taxon>
        <taxon>Oppiidae</taxon>
        <taxon>Medioppia</taxon>
    </lineage>
</organism>
<evidence type="ECO:0000256" key="10">
    <source>
        <dbReference type="SAM" id="Phobius"/>
    </source>
</evidence>
<evidence type="ECO:0000256" key="4">
    <source>
        <dbReference type="ARBA" id="ARBA00022692"/>
    </source>
</evidence>
<evidence type="ECO:0000256" key="9">
    <source>
        <dbReference type="ARBA" id="ARBA00023136"/>
    </source>
</evidence>
<dbReference type="InterPro" id="IPR011527">
    <property type="entry name" value="ABC1_TM_dom"/>
</dbReference>
<dbReference type="InterPro" id="IPR003439">
    <property type="entry name" value="ABC_transporter-like_ATP-bd"/>
</dbReference>
<dbReference type="PROSITE" id="PS50929">
    <property type="entry name" value="ABC_TM1F"/>
    <property type="match status" value="2"/>
</dbReference>
<dbReference type="Pfam" id="PF00005">
    <property type="entry name" value="ABC_tran"/>
    <property type="match status" value="2"/>
</dbReference>
<dbReference type="Gene3D" id="1.20.1560.10">
    <property type="entry name" value="ABC transporter type 1, transmembrane domain"/>
    <property type="match status" value="3"/>
</dbReference>
<dbReference type="InterPro" id="IPR017871">
    <property type="entry name" value="ABC_transporter-like_CS"/>
</dbReference>